<comment type="caution">
    <text evidence="2">The sequence shown here is derived from an EMBL/GenBank/DDBJ whole genome shotgun (WGS) entry which is preliminary data.</text>
</comment>
<accession>A0ABW4MDM8</accession>
<evidence type="ECO:0008006" key="4">
    <source>
        <dbReference type="Google" id="ProtNLM"/>
    </source>
</evidence>
<dbReference type="PROSITE" id="PS51257">
    <property type="entry name" value="PROKAR_LIPOPROTEIN"/>
    <property type="match status" value="1"/>
</dbReference>
<evidence type="ECO:0000313" key="2">
    <source>
        <dbReference type="EMBL" id="MFD1766808.1"/>
    </source>
</evidence>
<protein>
    <recommendedName>
        <fullName evidence="4">Lipoprotein</fullName>
    </recommendedName>
</protein>
<evidence type="ECO:0000313" key="3">
    <source>
        <dbReference type="Proteomes" id="UP001597215"/>
    </source>
</evidence>
<proteinExistence type="predicted"/>
<evidence type="ECO:0000256" key="1">
    <source>
        <dbReference type="SAM" id="MobiDB-lite"/>
    </source>
</evidence>
<gene>
    <name evidence="2" type="ORF">ACFSAG_08135</name>
</gene>
<name>A0ABW4MDM8_9SPHN</name>
<feature type="region of interest" description="Disordered" evidence="1">
    <location>
        <begin position="73"/>
        <end position="95"/>
    </location>
</feature>
<dbReference type="EMBL" id="JBHUEL010000008">
    <property type="protein sequence ID" value="MFD1766808.1"/>
    <property type="molecule type" value="Genomic_DNA"/>
</dbReference>
<organism evidence="2 3">
    <name type="scientific">Sphingorhabdus buctiana</name>
    <dbReference type="NCBI Taxonomy" id="1508805"/>
    <lineage>
        <taxon>Bacteria</taxon>
        <taxon>Pseudomonadati</taxon>
        <taxon>Pseudomonadota</taxon>
        <taxon>Alphaproteobacteria</taxon>
        <taxon>Sphingomonadales</taxon>
        <taxon>Sphingomonadaceae</taxon>
        <taxon>Sphingorhabdus</taxon>
    </lineage>
</organism>
<reference evidence="3" key="1">
    <citation type="journal article" date="2019" name="Int. J. Syst. Evol. Microbiol.">
        <title>The Global Catalogue of Microorganisms (GCM) 10K type strain sequencing project: providing services to taxonomists for standard genome sequencing and annotation.</title>
        <authorList>
            <consortium name="The Broad Institute Genomics Platform"/>
            <consortium name="The Broad Institute Genome Sequencing Center for Infectious Disease"/>
            <person name="Wu L."/>
            <person name="Ma J."/>
        </authorList>
    </citation>
    <scope>NUCLEOTIDE SEQUENCE [LARGE SCALE GENOMIC DNA]</scope>
    <source>
        <strain evidence="3">CGMCC 1.12449</strain>
    </source>
</reference>
<dbReference type="Proteomes" id="UP001597215">
    <property type="component" value="Unassembled WGS sequence"/>
</dbReference>
<keyword evidence="3" id="KW-1185">Reference proteome</keyword>
<sequence length="261" mass="26991">MQIRKHKFGQTVALLALGGGILMLSACGGGSEGGDDVAALDEKLVGKGSDPAMTGAVQDKILVDPDLAGKSNANMVRAGDSPFDGKKPSDSGYEGATASAEELANAKLMRAPKPRVVGAEECNDCAANRGETLEARAAAQGVKRGKGTCEAKLQYGAGWAARMPTEFPVYPNGRVKEAAGVEGGICDIRVVSFTTGAARQAVVDYYYTRAKRSGFTADYEIRDGEHMLGGVRDNDGGAYVITLTALKGGGTAVDIVANNGR</sequence>
<dbReference type="RefSeq" id="WP_381513357.1">
    <property type="nucleotide sequence ID" value="NZ_JBHUEL010000008.1"/>
</dbReference>